<evidence type="ECO:0000313" key="3">
    <source>
        <dbReference type="Proteomes" id="UP001275084"/>
    </source>
</evidence>
<accession>A0AAJ0HRF3</accession>
<dbReference type="Proteomes" id="UP001275084">
    <property type="component" value="Unassembled WGS sequence"/>
</dbReference>
<feature type="region of interest" description="Disordered" evidence="1">
    <location>
        <begin position="33"/>
        <end position="54"/>
    </location>
</feature>
<evidence type="ECO:0000256" key="1">
    <source>
        <dbReference type="SAM" id="MobiDB-lite"/>
    </source>
</evidence>
<name>A0AAJ0HRF3_9PEZI</name>
<feature type="region of interest" description="Disordered" evidence="1">
    <location>
        <begin position="226"/>
        <end position="255"/>
    </location>
</feature>
<organism evidence="2 3">
    <name type="scientific">Lasiosphaeria hispida</name>
    <dbReference type="NCBI Taxonomy" id="260671"/>
    <lineage>
        <taxon>Eukaryota</taxon>
        <taxon>Fungi</taxon>
        <taxon>Dikarya</taxon>
        <taxon>Ascomycota</taxon>
        <taxon>Pezizomycotina</taxon>
        <taxon>Sordariomycetes</taxon>
        <taxon>Sordariomycetidae</taxon>
        <taxon>Sordariales</taxon>
        <taxon>Lasiosphaeriaceae</taxon>
        <taxon>Lasiosphaeria</taxon>
    </lineage>
</organism>
<evidence type="ECO:0000313" key="2">
    <source>
        <dbReference type="EMBL" id="KAK3360089.1"/>
    </source>
</evidence>
<protein>
    <submittedName>
        <fullName evidence="2">Uncharacterized protein</fullName>
    </submittedName>
</protein>
<reference evidence="2" key="2">
    <citation type="submission" date="2023-06" db="EMBL/GenBank/DDBJ databases">
        <authorList>
            <consortium name="Lawrence Berkeley National Laboratory"/>
            <person name="Haridas S."/>
            <person name="Hensen N."/>
            <person name="Bonometti L."/>
            <person name="Westerberg I."/>
            <person name="Brannstrom I.O."/>
            <person name="Guillou S."/>
            <person name="Cros-Aarteil S."/>
            <person name="Calhoun S."/>
            <person name="Kuo A."/>
            <person name="Mondo S."/>
            <person name="Pangilinan J."/>
            <person name="Riley R."/>
            <person name="Labutti K."/>
            <person name="Andreopoulos B."/>
            <person name="Lipzen A."/>
            <person name="Chen C."/>
            <person name="Yanf M."/>
            <person name="Daum C."/>
            <person name="Ng V."/>
            <person name="Clum A."/>
            <person name="Steindorff A."/>
            <person name="Ohm R."/>
            <person name="Martin F."/>
            <person name="Silar P."/>
            <person name="Natvig D."/>
            <person name="Lalanne C."/>
            <person name="Gautier V."/>
            <person name="Ament-Velasquez S.L."/>
            <person name="Kruys A."/>
            <person name="Hutchinson M.I."/>
            <person name="Powell A.J."/>
            <person name="Barry K."/>
            <person name="Miller A.N."/>
            <person name="Grigoriev I.V."/>
            <person name="Debuchy R."/>
            <person name="Gladieux P."/>
            <person name="Thoren M.H."/>
            <person name="Johannesson H."/>
        </authorList>
    </citation>
    <scope>NUCLEOTIDE SEQUENCE</scope>
    <source>
        <strain evidence="2">CBS 955.72</strain>
    </source>
</reference>
<sequence length="255" mass="28039">MTGQLASAARLPQQITARSLPWSADYRGVAAQSGLESDAESRPLTPRPKPKHTRLDRRCLNTAKWPGSSFRTDPRPATGLPILCPPLAIVGLTASAQSEPQHCICLPLPAPCLHCTCLPLYLPQSASLSSQYSIPASQLPPAGPPHSTNNNTAGKKRQNNAHWPHVARACMIDRQRQLRPRWRLPALFLHSSFSHPLGHRIASHRICAAHFDDVVILSPKLPNVGPHVPPTKYCTSGPLSTRKDRRRNPSVNPRW</sequence>
<reference evidence="2" key="1">
    <citation type="journal article" date="2023" name="Mol. Phylogenet. Evol.">
        <title>Genome-scale phylogeny and comparative genomics of the fungal order Sordariales.</title>
        <authorList>
            <person name="Hensen N."/>
            <person name="Bonometti L."/>
            <person name="Westerberg I."/>
            <person name="Brannstrom I.O."/>
            <person name="Guillou S."/>
            <person name="Cros-Aarteil S."/>
            <person name="Calhoun S."/>
            <person name="Haridas S."/>
            <person name="Kuo A."/>
            <person name="Mondo S."/>
            <person name="Pangilinan J."/>
            <person name="Riley R."/>
            <person name="LaButti K."/>
            <person name="Andreopoulos B."/>
            <person name="Lipzen A."/>
            <person name="Chen C."/>
            <person name="Yan M."/>
            <person name="Daum C."/>
            <person name="Ng V."/>
            <person name="Clum A."/>
            <person name="Steindorff A."/>
            <person name="Ohm R.A."/>
            <person name="Martin F."/>
            <person name="Silar P."/>
            <person name="Natvig D.O."/>
            <person name="Lalanne C."/>
            <person name="Gautier V."/>
            <person name="Ament-Velasquez S.L."/>
            <person name="Kruys A."/>
            <person name="Hutchinson M.I."/>
            <person name="Powell A.J."/>
            <person name="Barry K."/>
            <person name="Miller A.N."/>
            <person name="Grigoriev I.V."/>
            <person name="Debuchy R."/>
            <person name="Gladieux P."/>
            <person name="Hiltunen Thoren M."/>
            <person name="Johannesson H."/>
        </authorList>
    </citation>
    <scope>NUCLEOTIDE SEQUENCE</scope>
    <source>
        <strain evidence="2">CBS 955.72</strain>
    </source>
</reference>
<comment type="caution">
    <text evidence="2">The sequence shown here is derived from an EMBL/GenBank/DDBJ whole genome shotgun (WGS) entry which is preliminary data.</text>
</comment>
<keyword evidence="3" id="KW-1185">Reference proteome</keyword>
<dbReference type="EMBL" id="JAUIQD010000002">
    <property type="protein sequence ID" value="KAK3360089.1"/>
    <property type="molecule type" value="Genomic_DNA"/>
</dbReference>
<dbReference type="AlphaFoldDB" id="A0AAJ0HRF3"/>
<proteinExistence type="predicted"/>
<feature type="region of interest" description="Disordered" evidence="1">
    <location>
        <begin position="135"/>
        <end position="160"/>
    </location>
</feature>
<gene>
    <name evidence="2" type="ORF">B0T25DRAFT_119647</name>
</gene>